<evidence type="ECO:0000256" key="3">
    <source>
        <dbReference type="ARBA" id="ARBA00022692"/>
    </source>
</evidence>
<dbReference type="KEGG" id="orp:MOP44_05145"/>
<dbReference type="NCBIfam" id="TIGR03434">
    <property type="entry name" value="ADOP"/>
    <property type="match status" value="1"/>
</dbReference>
<dbReference type="InterPro" id="IPR050250">
    <property type="entry name" value="Macrolide_Exporter_MacB"/>
</dbReference>
<feature type="transmembrane region" description="Helical" evidence="7">
    <location>
        <begin position="502"/>
        <end position="522"/>
    </location>
</feature>
<evidence type="ECO:0000256" key="1">
    <source>
        <dbReference type="ARBA" id="ARBA00004651"/>
    </source>
</evidence>
<evidence type="ECO:0000259" key="9">
    <source>
        <dbReference type="Pfam" id="PF12704"/>
    </source>
</evidence>
<dbReference type="RefSeq" id="WP_260794842.1">
    <property type="nucleotide sequence ID" value="NZ_CP093313.1"/>
</dbReference>
<protein>
    <submittedName>
        <fullName evidence="10">ABC transporter permease</fullName>
    </submittedName>
</protein>
<dbReference type="Pfam" id="PF02687">
    <property type="entry name" value="FtsX"/>
    <property type="match status" value="2"/>
</dbReference>
<dbReference type="EMBL" id="CP093313">
    <property type="protein sequence ID" value="UWZ85325.1"/>
    <property type="molecule type" value="Genomic_DNA"/>
</dbReference>
<dbReference type="Proteomes" id="UP001059380">
    <property type="component" value="Chromosome"/>
</dbReference>
<feature type="transmembrane region" description="Helical" evidence="7">
    <location>
        <begin position="862"/>
        <end position="881"/>
    </location>
</feature>
<dbReference type="NCBIfam" id="NF038403">
    <property type="entry name" value="perm_prefix_1"/>
    <property type="match status" value="1"/>
</dbReference>
<keyword evidence="5 7" id="KW-0472">Membrane</keyword>
<evidence type="ECO:0000256" key="2">
    <source>
        <dbReference type="ARBA" id="ARBA00022475"/>
    </source>
</evidence>
<proteinExistence type="inferred from homology"/>
<evidence type="ECO:0000256" key="6">
    <source>
        <dbReference type="ARBA" id="ARBA00038076"/>
    </source>
</evidence>
<sequence>MSWLERIFRRRSLYDELDEEVREHIEEKTEQLMRLENLSRVEARHAAVRAFGNPTLVQTRSREVWQWPKLESFVADLRLALRRLRKSPGFGITVLLTLAIGIGANTAVFTVVDSILLKPLPYPQPEQLVAVWLHAPGAAGLTNFAEGLRLSPSMYLTFAEHNRTFKSIGVWISGTANVTGIAKPEEVKATYISDGVLQAFDVPPAAGRWILTADQVPHTHEVAMLSYGYWQRRFGGDASVIGRSIQVDSHTREIIGVMPRGFEVMNQDFDVLIPFAFDPRHQILAGFGYNGIGRMKPGVTVGEADADIARMLNIWMDSWSNEDSGGGGHFYETWKISGAIRPMKQEVIGNIGSVLWVVMGTIGVVMLIACTNVANLLLVRAEGRQQELAIRTALGAGRTRIAREVLTECVLLALIGGVAGIGIAMAGLRLLAAIGPAKLPRVHEISFDARSIAFTLGLSLFSALLFGTIAAMKSMRPNTSLAHASAGRTASVSRDRQRGRNVLVIAQVAMAMVLLISAVLMIRTLAALRDVDPGFADANHVQTLRIAIPQQLIPDAQMTLRLENSIADKLAAIPGVDSAGLVRDVPMDEIDPAWNNIFIEGKDDRAGSAPMRLFNYVSPGYFHTQGTRLVAGRDYAWDDIYGLRSVGIVSENLARESWGSAQAAIGKRFRIMPTQAWIEVVGVAQDVHQNGVDEESPATVYWPVMVKVPWANNAIDTQRFVTFVLHSDRAGTDSLRGEIQQAVWQVNGNLPVASMQTQGDLYSRSMARTSFTLVMLAIAGAMALALSLIGIYGVISYAVSQRTREIGIRMALGARKSELRWMFVRSALALTGIGVVIGLGAAAGVARMLKALLFGVSPLDPISFAAVPFLLAAASALASFVPASRVASVNPVDALKDE</sequence>
<reference evidence="10" key="1">
    <citation type="submission" date="2021-04" db="EMBL/GenBank/DDBJ databases">
        <title>Phylogenetic analysis of Acidobacteriaceae.</title>
        <authorList>
            <person name="Qiu L."/>
            <person name="Zhang Q."/>
        </authorList>
    </citation>
    <scope>NUCLEOTIDE SEQUENCE</scope>
    <source>
        <strain evidence="10">DSM 25168</strain>
    </source>
</reference>
<feature type="transmembrane region" description="Helical" evidence="7">
    <location>
        <begin position="821"/>
        <end position="842"/>
    </location>
</feature>
<keyword evidence="2" id="KW-1003">Cell membrane</keyword>
<feature type="transmembrane region" description="Helical" evidence="7">
    <location>
        <begin position="90"/>
        <end position="112"/>
    </location>
</feature>
<feature type="transmembrane region" description="Helical" evidence="7">
    <location>
        <begin position="773"/>
        <end position="800"/>
    </location>
</feature>
<feature type="transmembrane region" description="Helical" evidence="7">
    <location>
        <begin position="354"/>
        <end position="378"/>
    </location>
</feature>
<keyword evidence="3 7" id="KW-0812">Transmembrane</keyword>
<feature type="transmembrane region" description="Helical" evidence="7">
    <location>
        <begin position="409"/>
        <end position="432"/>
    </location>
</feature>
<dbReference type="InterPro" id="IPR003838">
    <property type="entry name" value="ABC3_permease_C"/>
</dbReference>
<evidence type="ECO:0000259" key="8">
    <source>
        <dbReference type="Pfam" id="PF02687"/>
    </source>
</evidence>
<dbReference type="PANTHER" id="PTHR30572">
    <property type="entry name" value="MEMBRANE COMPONENT OF TRANSPORTER-RELATED"/>
    <property type="match status" value="1"/>
</dbReference>
<evidence type="ECO:0000256" key="5">
    <source>
        <dbReference type="ARBA" id="ARBA00023136"/>
    </source>
</evidence>
<dbReference type="PANTHER" id="PTHR30572:SF4">
    <property type="entry name" value="ABC TRANSPORTER PERMEASE YTRF"/>
    <property type="match status" value="1"/>
</dbReference>
<evidence type="ECO:0000256" key="7">
    <source>
        <dbReference type="SAM" id="Phobius"/>
    </source>
</evidence>
<dbReference type="InterPro" id="IPR025857">
    <property type="entry name" value="MacB_PCD"/>
</dbReference>
<feature type="transmembrane region" description="Helical" evidence="7">
    <location>
        <begin position="452"/>
        <end position="472"/>
    </location>
</feature>
<dbReference type="Pfam" id="PF12704">
    <property type="entry name" value="MacB_PCD"/>
    <property type="match status" value="2"/>
</dbReference>
<feature type="domain" description="MacB-like periplasmic core" evidence="9">
    <location>
        <begin position="94"/>
        <end position="309"/>
    </location>
</feature>
<dbReference type="GO" id="GO:0022857">
    <property type="term" value="F:transmembrane transporter activity"/>
    <property type="evidence" value="ECO:0007669"/>
    <property type="project" value="TreeGrafter"/>
</dbReference>
<feature type="domain" description="ABC3 transporter permease C-terminal" evidence="8">
    <location>
        <begin position="778"/>
        <end position="891"/>
    </location>
</feature>
<feature type="domain" description="ABC3 transporter permease C-terminal" evidence="8">
    <location>
        <begin position="362"/>
        <end position="478"/>
    </location>
</feature>
<organism evidence="10 11">
    <name type="scientific">Occallatibacter riparius</name>
    <dbReference type="NCBI Taxonomy" id="1002689"/>
    <lineage>
        <taxon>Bacteria</taxon>
        <taxon>Pseudomonadati</taxon>
        <taxon>Acidobacteriota</taxon>
        <taxon>Terriglobia</taxon>
        <taxon>Terriglobales</taxon>
        <taxon>Acidobacteriaceae</taxon>
        <taxon>Occallatibacter</taxon>
    </lineage>
</organism>
<name>A0A9J7BWD8_9BACT</name>
<gene>
    <name evidence="10" type="ORF">MOP44_05145</name>
</gene>
<accession>A0A9J7BWD8</accession>
<evidence type="ECO:0000313" key="10">
    <source>
        <dbReference type="EMBL" id="UWZ85325.1"/>
    </source>
</evidence>
<evidence type="ECO:0000313" key="11">
    <source>
        <dbReference type="Proteomes" id="UP001059380"/>
    </source>
</evidence>
<dbReference type="InterPro" id="IPR047928">
    <property type="entry name" value="Perm_prefix_1"/>
</dbReference>
<dbReference type="GO" id="GO:0005886">
    <property type="term" value="C:plasma membrane"/>
    <property type="evidence" value="ECO:0007669"/>
    <property type="project" value="UniProtKB-SubCell"/>
</dbReference>
<keyword evidence="4 7" id="KW-1133">Transmembrane helix</keyword>
<comment type="subcellular location">
    <subcellularLocation>
        <location evidence="1">Cell membrane</location>
        <topology evidence="1">Multi-pass membrane protein</topology>
    </subcellularLocation>
</comment>
<keyword evidence="11" id="KW-1185">Reference proteome</keyword>
<feature type="domain" description="MacB-like periplasmic core" evidence="9">
    <location>
        <begin position="572"/>
        <end position="740"/>
    </location>
</feature>
<evidence type="ECO:0000256" key="4">
    <source>
        <dbReference type="ARBA" id="ARBA00022989"/>
    </source>
</evidence>
<dbReference type="InterPro" id="IPR017800">
    <property type="entry name" value="ADOP"/>
</dbReference>
<comment type="similarity">
    <text evidence="6">Belongs to the ABC-4 integral membrane protein family.</text>
</comment>
<dbReference type="AlphaFoldDB" id="A0A9J7BWD8"/>